<dbReference type="InterPro" id="IPR015797">
    <property type="entry name" value="NUDIX_hydrolase-like_dom_sf"/>
</dbReference>
<comment type="caution">
    <text evidence="2">The sequence shown here is derived from an EMBL/GenBank/DDBJ whole genome shotgun (WGS) entry which is preliminary data.</text>
</comment>
<dbReference type="AlphaFoldDB" id="A0A840E8X9"/>
<dbReference type="CDD" id="cd18873">
    <property type="entry name" value="NUDIX_NadM_like"/>
    <property type="match status" value="1"/>
</dbReference>
<dbReference type="PROSITE" id="PS51462">
    <property type="entry name" value="NUDIX"/>
    <property type="match status" value="1"/>
</dbReference>
<dbReference type="SUPFAM" id="SSF46785">
    <property type="entry name" value="Winged helix' DNA-binding domain"/>
    <property type="match status" value="1"/>
</dbReference>
<dbReference type="InterPro" id="IPR036388">
    <property type="entry name" value="WH-like_DNA-bd_sf"/>
</dbReference>
<gene>
    <name evidence="2" type="ORF">GGR28_001131</name>
</gene>
<dbReference type="PANTHER" id="PTHR43736:SF4">
    <property type="entry name" value="SLR1690 PROTEIN"/>
    <property type="match status" value="1"/>
</dbReference>
<dbReference type="Pfam" id="PF00293">
    <property type="entry name" value="NUDIX"/>
    <property type="match status" value="1"/>
</dbReference>
<organism evidence="2 3">
    <name type="scientific">Neolewinella aquimaris</name>
    <dbReference type="NCBI Taxonomy" id="1835722"/>
    <lineage>
        <taxon>Bacteria</taxon>
        <taxon>Pseudomonadati</taxon>
        <taxon>Bacteroidota</taxon>
        <taxon>Saprospiria</taxon>
        <taxon>Saprospirales</taxon>
        <taxon>Lewinellaceae</taxon>
        <taxon>Neolewinella</taxon>
    </lineage>
</organism>
<name>A0A840E8X9_9BACT</name>
<dbReference type="Proteomes" id="UP000576209">
    <property type="component" value="Unassembled WGS sequence"/>
</dbReference>
<proteinExistence type="predicted"/>
<dbReference type="InterPro" id="IPR036390">
    <property type="entry name" value="WH_DNA-bd_sf"/>
</dbReference>
<dbReference type="Gene3D" id="1.10.10.10">
    <property type="entry name" value="Winged helix-like DNA-binding domain superfamily/Winged helix DNA-binding domain"/>
    <property type="match status" value="1"/>
</dbReference>
<dbReference type="Gene3D" id="3.90.79.10">
    <property type="entry name" value="Nucleoside Triphosphate Pyrophosphohydrolase"/>
    <property type="match status" value="1"/>
</dbReference>
<feature type="domain" description="Nudix hydrolase" evidence="1">
    <location>
        <begin position="10"/>
        <end position="161"/>
    </location>
</feature>
<accession>A0A840E8X9</accession>
<protein>
    <submittedName>
        <fullName evidence="2">ADP-ribose pyrophosphatase YjhB (NUDIX family)</fullName>
    </submittedName>
</protein>
<keyword evidence="3" id="KW-1185">Reference proteome</keyword>
<dbReference type="RefSeq" id="WP_183494763.1">
    <property type="nucleotide sequence ID" value="NZ_JACIFF010000002.1"/>
</dbReference>
<dbReference type="InterPro" id="IPR054105">
    <property type="entry name" value="WHD_NrtR"/>
</dbReference>
<dbReference type="EMBL" id="JACIFF010000002">
    <property type="protein sequence ID" value="MBB4078518.1"/>
    <property type="molecule type" value="Genomic_DNA"/>
</dbReference>
<sequence>MPHPLDSAYLPHLAYDSVVFGFSGEKLKILILEYHNTGWFALPGGFVGVAEDLDAAVKRGLKERTGLDNIHLEQFHTFGSVQRHRPEVMRTILKESDFAVEKAPWLLERFVSVGYYSLIDYHRVTPRPDALSDSLKWYHVEELPPLLFDHREMVEKALNALRRNLDTMLVGTNMLPERFTIKQLQQVTEAILGDKLHRTSFQRRMLATGLLRRHDKLYTGGSHKAPYLYSFVNKSAGE</sequence>
<evidence type="ECO:0000313" key="2">
    <source>
        <dbReference type="EMBL" id="MBB4078518.1"/>
    </source>
</evidence>
<dbReference type="PANTHER" id="PTHR43736">
    <property type="entry name" value="ADP-RIBOSE PYROPHOSPHATASE"/>
    <property type="match status" value="1"/>
</dbReference>
<dbReference type="Pfam" id="PF21906">
    <property type="entry name" value="WHD_NrtR"/>
    <property type="match status" value="1"/>
</dbReference>
<dbReference type="SUPFAM" id="SSF55811">
    <property type="entry name" value="Nudix"/>
    <property type="match status" value="1"/>
</dbReference>
<reference evidence="2 3" key="1">
    <citation type="submission" date="2020-08" db="EMBL/GenBank/DDBJ databases">
        <title>Genomic Encyclopedia of Type Strains, Phase IV (KMG-IV): sequencing the most valuable type-strain genomes for metagenomic binning, comparative biology and taxonomic classification.</title>
        <authorList>
            <person name="Goeker M."/>
        </authorList>
    </citation>
    <scope>NUCLEOTIDE SEQUENCE [LARGE SCALE GENOMIC DNA]</scope>
    <source>
        <strain evidence="2 3">DSM 105137</strain>
    </source>
</reference>
<evidence type="ECO:0000313" key="3">
    <source>
        <dbReference type="Proteomes" id="UP000576209"/>
    </source>
</evidence>
<dbReference type="InterPro" id="IPR000086">
    <property type="entry name" value="NUDIX_hydrolase_dom"/>
</dbReference>
<evidence type="ECO:0000259" key="1">
    <source>
        <dbReference type="PROSITE" id="PS51462"/>
    </source>
</evidence>